<evidence type="ECO:0000313" key="5">
    <source>
        <dbReference type="Proteomes" id="UP000053641"/>
    </source>
</evidence>
<dbReference type="EMBL" id="KL884927">
    <property type="protein sequence ID" value="KGL72418.1"/>
    <property type="molecule type" value="Genomic_DNA"/>
</dbReference>
<name>A0A099YTW7_TINGU</name>
<evidence type="ECO:0000256" key="2">
    <source>
        <dbReference type="ARBA" id="ARBA00012180"/>
    </source>
</evidence>
<feature type="non-terminal residue" evidence="4">
    <location>
        <position position="1"/>
    </location>
</feature>
<dbReference type="Pfam" id="PF00078">
    <property type="entry name" value="RVT_1"/>
    <property type="match status" value="1"/>
</dbReference>
<dbReference type="InterPro" id="IPR000477">
    <property type="entry name" value="RT_dom"/>
</dbReference>
<feature type="domain" description="Reverse transcriptase" evidence="3">
    <location>
        <begin position="1"/>
        <end position="129"/>
    </location>
</feature>
<dbReference type="AlphaFoldDB" id="A0A099YTW7"/>
<keyword evidence="5" id="KW-1185">Reference proteome</keyword>
<dbReference type="InterPro" id="IPR043128">
    <property type="entry name" value="Rev_trsase/Diguanyl_cyclase"/>
</dbReference>
<feature type="non-terminal residue" evidence="4">
    <location>
        <position position="229"/>
    </location>
</feature>
<dbReference type="SUPFAM" id="SSF56672">
    <property type="entry name" value="DNA/RNA polymerases"/>
    <property type="match status" value="1"/>
</dbReference>
<comment type="similarity">
    <text evidence="1">Belongs to the beta type-B retroviral polymerase family. HERV class-II K(HML-2) pol subfamily.</text>
</comment>
<gene>
    <name evidence="4" type="ORF">N309_13129</name>
</gene>
<dbReference type="STRING" id="94827.A0A099YTW7"/>
<protein>
    <recommendedName>
        <fullName evidence="2">ribonuclease H</fullName>
        <ecNumber evidence="2">3.1.26.4</ecNumber>
    </recommendedName>
</protein>
<evidence type="ECO:0000256" key="1">
    <source>
        <dbReference type="ARBA" id="ARBA00010879"/>
    </source>
</evidence>
<organism evidence="4 5">
    <name type="scientific">Tinamus guttatus</name>
    <name type="common">White-throated tinamou</name>
    <dbReference type="NCBI Taxonomy" id="94827"/>
    <lineage>
        <taxon>Eukaryota</taxon>
        <taxon>Metazoa</taxon>
        <taxon>Chordata</taxon>
        <taxon>Craniata</taxon>
        <taxon>Vertebrata</taxon>
        <taxon>Euteleostomi</taxon>
        <taxon>Archelosauria</taxon>
        <taxon>Archosauria</taxon>
        <taxon>Dinosauria</taxon>
        <taxon>Saurischia</taxon>
        <taxon>Theropoda</taxon>
        <taxon>Coelurosauria</taxon>
        <taxon>Aves</taxon>
        <taxon>Palaeognathae</taxon>
        <taxon>Tinamiformes</taxon>
        <taxon>Tinamidae</taxon>
        <taxon>Tinamus</taxon>
    </lineage>
</organism>
<sequence length="229" mass="26146">FYTVLDLKDDFFSIPLSPISQPLFAFELNDPSEGYSGQLTWTRLPQGSKNSPTIFDEVLHKDLVNYRQDHPKVTLLQYVDDLLIATQTLQECQKATEDLLKQLSEFGYRVSAKKAQICKEQVQYLGYLIKKGTRKLYTSRVKAIIQIPTPKTKKQVREFLGATGYCRLWILGFAELAKPLYQATVGGDTKLLKRDPQEEEAFQQVKQVLIEAPALALPDISKPFCLYIH</sequence>
<dbReference type="Proteomes" id="UP000053641">
    <property type="component" value="Unassembled WGS sequence"/>
</dbReference>
<accession>A0A099YTW7</accession>
<reference evidence="4 5" key="1">
    <citation type="submission" date="2014-06" db="EMBL/GenBank/DDBJ databases">
        <title>Genome evolution of avian class.</title>
        <authorList>
            <person name="Zhang G."/>
            <person name="Li C."/>
        </authorList>
    </citation>
    <scope>NUCLEOTIDE SEQUENCE [LARGE SCALE GENOMIC DNA]</scope>
    <source>
        <strain evidence="4">BGI_N309</strain>
    </source>
</reference>
<dbReference type="Gene3D" id="3.10.10.10">
    <property type="entry name" value="HIV Type 1 Reverse Transcriptase, subunit A, domain 1"/>
    <property type="match status" value="1"/>
</dbReference>
<dbReference type="PROSITE" id="PS50878">
    <property type="entry name" value="RT_POL"/>
    <property type="match status" value="1"/>
</dbReference>
<dbReference type="PANTHER" id="PTHR33064:SF29">
    <property type="entry name" value="PEPTIDASE A2 DOMAIN-CONTAINING PROTEIN-RELATED"/>
    <property type="match status" value="1"/>
</dbReference>
<dbReference type="InterPro" id="IPR051320">
    <property type="entry name" value="Viral_Replic_Matur_Polypro"/>
</dbReference>
<evidence type="ECO:0000259" key="3">
    <source>
        <dbReference type="PROSITE" id="PS50878"/>
    </source>
</evidence>
<dbReference type="EC" id="3.1.26.4" evidence="2"/>
<proteinExistence type="inferred from homology"/>
<dbReference type="Gene3D" id="3.30.70.270">
    <property type="match status" value="2"/>
</dbReference>
<dbReference type="InterPro" id="IPR043502">
    <property type="entry name" value="DNA/RNA_pol_sf"/>
</dbReference>
<dbReference type="PANTHER" id="PTHR33064">
    <property type="entry name" value="POL PROTEIN"/>
    <property type="match status" value="1"/>
</dbReference>
<dbReference type="GO" id="GO:0004523">
    <property type="term" value="F:RNA-DNA hybrid ribonuclease activity"/>
    <property type="evidence" value="ECO:0007669"/>
    <property type="project" value="UniProtKB-EC"/>
</dbReference>
<evidence type="ECO:0000313" key="4">
    <source>
        <dbReference type="EMBL" id="KGL72418.1"/>
    </source>
</evidence>
<dbReference type="FunFam" id="3.30.70.270:FF:000020">
    <property type="entry name" value="Transposon Tf2-6 polyprotein-like Protein"/>
    <property type="match status" value="1"/>
</dbReference>